<dbReference type="HOGENOM" id="CLU_3151256_0_0_9"/>
<reference evidence="1 2" key="1">
    <citation type="submission" date="2013-01" db="EMBL/GenBank/DDBJ databases">
        <title>The Genome Sequence of Clostridium clostridioforme 90A8.</title>
        <authorList>
            <consortium name="The Broad Institute Genome Sequencing Platform"/>
            <person name="Earl A."/>
            <person name="Ward D."/>
            <person name="Feldgarden M."/>
            <person name="Gevers D."/>
            <person name="Courvalin P."/>
            <person name="Lambert T."/>
            <person name="Walker B."/>
            <person name="Young S.K."/>
            <person name="Zeng Q."/>
            <person name="Gargeya S."/>
            <person name="Fitzgerald M."/>
            <person name="Haas B."/>
            <person name="Abouelleil A."/>
            <person name="Alvarado L."/>
            <person name="Arachchi H.M."/>
            <person name="Berlin A.M."/>
            <person name="Chapman S.B."/>
            <person name="Dewar J."/>
            <person name="Goldberg J."/>
            <person name="Griggs A."/>
            <person name="Gujja S."/>
            <person name="Hansen M."/>
            <person name="Howarth C."/>
            <person name="Imamovic A."/>
            <person name="Larimer J."/>
            <person name="McCowan C."/>
            <person name="Murphy C."/>
            <person name="Neiman D."/>
            <person name="Pearson M."/>
            <person name="Priest M."/>
            <person name="Roberts A."/>
            <person name="Saif S."/>
            <person name="Shea T."/>
            <person name="Sisk P."/>
            <person name="Sykes S."/>
            <person name="Wortman J."/>
            <person name="Nusbaum C."/>
            <person name="Birren B."/>
        </authorList>
    </citation>
    <scope>NUCLEOTIDE SEQUENCE [LARGE SCALE GENOMIC DNA]</scope>
    <source>
        <strain evidence="1 2">90A8</strain>
    </source>
</reference>
<gene>
    <name evidence="1" type="ORF">HMPREF1090_03994</name>
</gene>
<dbReference type="AlphaFoldDB" id="A0A0E2H6P7"/>
<dbReference type="EMBL" id="AGYR01000042">
    <property type="protein sequence ID" value="ENZ11639.1"/>
    <property type="molecule type" value="Genomic_DNA"/>
</dbReference>
<dbReference type="PATRIC" id="fig|999408.3.peg.4270"/>
<evidence type="ECO:0000313" key="1">
    <source>
        <dbReference type="EMBL" id="ENZ11639.1"/>
    </source>
</evidence>
<dbReference type="Proteomes" id="UP000013085">
    <property type="component" value="Unassembled WGS sequence"/>
</dbReference>
<comment type="caution">
    <text evidence="1">The sequence shown here is derived from an EMBL/GenBank/DDBJ whole genome shotgun (WGS) entry which is preliminary data.</text>
</comment>
<evidence type="ECO:0000313" key="2">
    <source>
        <dbReference type="Proteomes" id="UP000013085"/>
    </source>
</evidence>
<name>A0A0E2H6P7_9FIRM</name>
<organism evidence="1 2">
    <name type="scientific">[Clostridium] clostridioforme 90A8</name>
    <dbReference type="NCBI Taxonomy" id="999408"/>
    <lineage>
        <taxon>Bacteria</taxon>
        <taxon>Bacillati</taxon>
        <taxon>Bacillota</taxon>
        <taxon>Clostridia</taxon>
        <taxon>Lachnospirales</taxon>
        <taxon>Lachnospiraceae</taxon>
        <taxon>Enterocloster</taxon>
    </lineage>
</organism>
<accession>A0A0E2H6P7</accession>
<proteinExistence type="predicted"/>
<sequence>MRCSIAHAKGDVDEYIAVPTVSDSEIGLEIELIKYVAYEALKACSEIK</sequence>
<protein>
    <submittedName>
        <fullName evidence="1">Uncharacterized protein</fullName>
    </submittedName>
</protein>